<keyword evidence="4" id="KW-1003">Cell membrane</keyword>
<proteinExistence type="inferred from homology"/>
<feature type="transmembrane region" description="Helical" evidence="8">
    <location>
        <begin position="21"/>
        <end position="42"/>
    </location>
</feature>
<keyword evidence="5 8" id="KW-0812">Transmembrane</keyword>
<evidence type="ECO:0000313" key="9">
    <source>
        <dbReference type="EMBL" id="PYE39341.1"/>
    </source>
</evidence>
<keyword evidence="10" id="KW-1185">Reference proteome</keyword>
<evidence type="ECO:0000256" key="6">
    <source>
        <dbReference type="ARBA" id="ARBA00022989"/>
    </source>
</evidence>
<comment type="subcellular location">
    <subcellularLocation>
        <location evidence="1">Cell membrane</location>
        <topology evidence="1">Multi-pass membrane protein</topology>
    </subcellularLocation>
</comment>
<evidence type="ECO:0000256" key="2">
    <source>
        <dbReference type="ARBA" id="ARBA00010735"/>
    </source>
</evidence>
<evidence type="ECO:0000256" key="4">
    <source>
        <dbReference type="ARBA" id="ARBA00022475"/>
    </source>
</evidence>
<dbReference type="Pfam" id="PF03591">
    <property type="entry name" value="AzlC"/>
    <property type="match status" value="1"/>
</dbReference>
<keyword evidence="6 8" id="KW-1133">Transmembrane helix</keyword>
<gene>
    <name evidence="9" type="ORF">DFP82_104153</name>
</gene>
<dbReference type="AlphaFoldDB" id="A0A2V4V0H1"/>
<evidence type="ECO:0000256" key="5">
    <source>
        <dbReference type="ARBA" id="ARBA00022692"/>
    </source>
</evidence>
<evidence type="ECO:0000313" key="10">
    <source>
        <dbReference type="Proteomes" id="UP000247746"/>
    </source>
</evidence>
<feature type="transmembrane region" description="Helical" evidence="8">
    <location>
        <begin position="48"/>
        <end position="70"/>
    </location>
</feature>
<comment type="caution">
    <text evidence="9">The sequence shown here is derived from an EMBL/GenBank/DDBJ whole genome shotgun (WGS) entry which is preliminary data.</text>
</comment>
<protein>
    <submittedName>
        <fullName evidence="9">4-azaleucine resistance transporter AzlC</fullName>
    </submittedName>
</protein>
<evidence type="ECO:0000256" key="3">
    <source>
        <dbReference type="ARBA" id="ARBA00022448"/>
    </source>
</evidence>
<dbReference type="Proteomes" id="UP000247746">
    <property type="component" value="Unassembled WGS sequence"/>
</dbReference>
<evidence type="ECO:0000256" key="8">
    <source>
        <dbReference type="SAM" id="Phobius"/>
    </source>
</evidence>
<organism evidence="9 10">
    <name type="scientific">Psychrobacter fozii</name>
    <dbReference type="NCBI Taxonomy" id="198480"/>
    <lineage>
        <taxon>Bacteria</taxon>
        <taxon>Pseudomonadati</taxon>
        <taxon>Pseudomonadota</taxon>
        <taxon>Gammaproteobacteria</taxon>
        <taxon>Moraxellales</taxon>
        <taxon>Moraxellaceae</taxon>
        <taxon>Psychrobacter</taxon>
    </lineage>
</organism>
<dbReference type="PANTHER" id="PTHR34979:SF1">
    <property type="entry name" value="INNER MEMBRANE PROTEIN YGAZ"/>
    <property type="match status" value="1"/>
</dbReference>
<keyword evidence="7 8" id="KW-0472">Membrane</keyword>
<dbReference type="RefSeq" id="WP_425450594.1">
    <property type="nucleotide sequence ID" value="NZ_QJSU01000004.1"/>
</dbReference>
<dbReference type="PANTHER" id="PTHR34979">
    <property type="entry name" value="INNER MEMBRANE PROTEIN YGAZ"/>
    <property type="match status" value="1"/>
</dbReference>
<keyword evidence="3" id="KW-0813">Transport</keyword>
<accession>A0A2V4V0H1</accession>
<dbReference type="GO" id="GO:0005886">
    <property type="term" value="C:plasma membrane"/>
    <property type="evidence" value="ECO:0007669"/>
    <property type="project" value="UniProtKB-SubCell"/>
</dbReference>
<dbReference type="GO" id="GO:1903785">
    <property type="term" value="P:L-valine transmembrane transport"/>
    <property type="evidence" value="ECO:0007669"/>
    <property type="project" value="TreeGrafter"/>
</dbReference>
<feature type="transmembrane region" description="Helical" evidence="8">
    <location>
        <begin position="192"/>
        <end position="208"/>
    </location>
</feature>
<evidence type="ECO:0000256" key="1">
    <source>
        <dbReference type="ARBA" id="ARBA00004651"/>
    </source>
</evidence>
<comment type="similarity">
    <text evidence="2">Belongs to the AzlC family.</text>
</comment>
<feature type="transmembrane region" description="Helical" evidence="8">
    <location>
        <begin position="214"/>
        <end position="232"/>
    </location>
</feature>
<name>A0A2V4V0H1_9GAMM</name>
<reference evidence="9 10" key="1">
    <citation type="submission" date="2018-06" db="EMBL/GenBank/DDBJ databases">
        <title>Genomic Encyclopedia of Type Strains, Phase III (KMG-III): the genomes of soil and plant-associated and newly described type strains.</title>
        <authorList>
            <person name="Whitman W."/>
        </authorList>
    </citation>
    <scope>NUCLEOTIDE SEQUENCE [LARGE SCALE GENOMIC DNA]</scope>
    <source>
        <strain evidence="9 10">CECT 5889</strain>
    </source>
</reference>
<dbReference type="InterPro" id="IPR011606">
    <property type="entry name" value="Brnchd-chn_aa_trnsp_permease"/>
</dbReference>
<sequence length="249" mass="27482">MTTRSKELHQPYKMRYDWAEGFKKSLPVAMGYLPAGIAFGVLAQVAGIPVWAIIMLSIVLYAGAAQYACLPMLSAGLPIGNIATNIAAINLRHVFYGMPLLQYLPKNKLAKTYCLFALTDETFSVMTSLPNESRQSLILPISLFNQSWWVLASTIGIMIGSTLSDLVPHLDFALVCLFAILAYEQFQSIKRYFPIGIAVVSLAAASLFTSNWLLLVAITICMLLILARGFWVQRGMEEKSNMAGETDDQ</sequence>
<dbReference type="EMBL" id="QJSU01000004">
    <property type="protein sequence ID" value="PYE39341.1"/>
    <property type="molecule type" value="Genomic_DNA"/>
</dbReference>
<evidence type="ECO:0000256" key="7">
    <source>
        <dbReference type="ARBA" id="ARBA00023136"/>
    </source>
</evidence>